<gene>
    <name evidence="1" type="ORF">EVA_01210</name>
</gene>
<protein>
    <submittedName>
        <fullName evidence="1">Uncharacterized protein</fullName>
    </submittedName>
</protein>
<organism evidence="1">
    <name type="scientific">gut metagenome</name>
    <dbReference type="NCBI Taxonomy" id="749906"/>
    <lineage>
        <taxon>unclassified sequences</taxon>
        <taxon>metagenomes</taxon>
        <taxon>organismal metagenomes</taxon>
    </lineage>
</organism>
<name>J9H3B0_9ZZZZ</name>
<comment type="caution">
    <text evidence="1">The sequence shown here is derived from an EMBL/GenBank/DDBJ whole genome shotgun (WGS) entry which is preliminary data.</text>
</comment>
<dbReference type="EMBL" id="AMCI01000179">
    <property type="protein sequence ID" value="EJX10458.1"/>
    <property type="molecule type" value="Genomic_DNA"/>
</dbReference>
<reference evidence="1" key="1">
    <citation type="journal article" date="2012" name="PLoS ONE">
        <title>Gene sets for utilization of primary and secondary nutrition supplies in the distal gut of endangered iberian lynx.</title>
        <authorList>
            <person name="Alcaide M."/>
            <person name="Messina E."/>
            <person name="Richter M."/>
            <person name="Bargiela R."/>
            <person name="Peplies J."/>
            <person name="Huws S.A."/>
            <person name="Newbold C.J."/>
            <person name="Golyshin P.N."/>
            <person name="Simon M.A."/>
            <person name="Lopez G."/>
            <person name="Yakimov M.M."/>
            <person name="Ferrer M."/>
        </authorList>
    </citation>
    <scope>NUCLEOTIDE SEQUENCE</scope>
</reference>
<sequence length="49" mass="5496">MQIGIVYAHFFGIMLHQCKIKVLYLLGNLGHLIGIGNDIDGIHLHELIL</sequence>
<proteinExistence type="predicted"/>
<evidence type="ECO:0000313" key="1">
    <source>
        <dbReference type="EMBL" id="EJX10458.1"/>
    </source>
</evidence>
<dbReference type="AlphaFoldDB" id="J9H3B0"/>
<accession>J9H3B0</accession>